<dbReference type="Pfam" id="PF02687">
    <property type="entry name" value="FtsX"/>
    <property type="match status" value="2"/>
</dbReference>
<evidence type="ECO:0000256" key="2">
    <source>
        <dbReference type="ARBA" id="ARBA00022475"/>
    </source>
</evidence>
<feature type="transmembrane region" description="Helical" evidence="6">
    <location>
        <begin position="317"/>
        <end position="341"/>
    </location>
</feature>
<reference evidence="9" key="1">
    <citation type="submission" date="2019-03" db="EMBL/GenBank/DDBJ databases">
        <authorList>
            <person name="Hao L."/>
        </authorList>
    </citation>
    <scope>NUCLEOTIDE SEQUENCE</scope>
</reference>
<evidence type="ECO:0000256" key="5">
    <source>
        <dbReference type="ARBA" id="ARBA00023136"/>
    </source>
</evidence>
<feature type="transmembrane region" description="Helical" evidence="6">
    <location>
        <begin position="268"/>
        <end position="286"/>
    </location>
</feature>
<dbReference type="GO" id="GO:0044874">
    <property type="term" value="P:lipoprotein localization to outer membrane"/>
    <property type="evidence" value="ECO:0007669"/>
    <property type="project" value="TreeGrafter"/>
</dbReference>
<feature type="transmembrane region" description="Helical" evidence="6">
    <location>
        <begin position="655"/>
        <end position="675"/>
    </location>
</feature>
<dbReference type="GO" id="GO:0098797">
    <property type="term" value="C:plasma membrane protein complex"/>
    <property type="evidence" value="ECO:0007669"/>
    <property type="project" value="TreeGrafter"/>
</dbReference>
<sequence>MRALDRKMLRDLWGMRGQALAIVFVILSGVATYVSMTSVMDSFQQTLHNYYEEYRFADGFATVRRAPELLLERIREVPGIGTVETRVVSRVNLKIEGFGEPVSGTLVSVPEGDQPVLNRIFIREGRLVQSGRENEVVLNEPFAEAHGLKPGDSITAIMNGRYRKLSIVGIGLSPEFLMQVDPASIFPDPMRYGVMWMGRSSLEAAYDMDGAFNDITFSLAPGAGIDEVIDRIDQILRPYGGQGAFGREDQQSHFFITEEFRQLERTAIILPLIFLGVAAFLLNIVISRLISLQREQIAVLKAFGYRTFDVGVHYGKLVLIIVITGAAAGTLLGFWLGVQLGDLYLRYYRFPYLEFVLEPPVMITAAALTIGAALIGVAQAVRRAVKLPPAEAMRPAPPAVYRVTLVERLGIQRFFSQPSRMIMRDLERRPLKALLTILGISSACAILIMGLFFSDSFDYVIRVQFGLAQREDVTITFTDPTSTAAIYELKSLPGVIHAEPFRTVPTELRHGHLSFQTGIEGIPQDPYLRRLIDIDLKPVSIPPEGLLITERLARILDVGPGDEVIVEVQEGRRYTKSVPVAGIIRQFVGVAAYMDMDAANRLAGLGQAISGAFLMIDRTFEQEITDSLTERPRVAGIAFQDRMIGAFRDTIAQTMLTYTLILSLFAGVITFGVVYNSARIMLSERDRELASLRVLGFTKGEVRYILLGQLAVMILLSIPLGLVLGAIASAGFARSLQTDMYQLPFILGKGTLVQASLIVLGASAASAMLVSMRLNRLDLIGVLKTRE</sequence>
<dbReference type="PANTHER" id="PTHR30489">
    <property type="entry name" value="LIPOPROTEIN-RELEASING SYSTEM TRANSMEMBRANE PROTEIN LOLE"/>
    <property type="match status" value="1"/>
</dbReference>
<dbReference type="AlphaFoldDB" id="A0A485M1F0"/>
<gene>
    <name evidence="9" type="ORF">SCFA_410067</name>
</gene>
<feature type="transmembrane region" description="Helical" evidence="6">
    <location>
        <begin position="433"/>
        <end position="453"/>
    </location>
</feature>
<dbReference type="Pfam" id="PF12704">
    <property type="entry name" value="MacB_PCD"/>
    <property type="match status" value="1"/>
</dbReference>
<evidence type="ECO:0000256" key="6">
    <source>
        <dbReference type="SAM" id="Phobius"/>
    </source>
</evidence>
<evidence type="ECO:0000256" key="1">
    <source>
        <dbReference type="ARBA" id="ARBA00004651"/>
    </source>
</evidence>
<keyword evidence="5 6" id="KW-0472">Membrane</keyword>
<evidence type="ECO:0000256" key="3">
    <source>
        <dbReference type="ARBA" id="ARBA00022692"/>
    </source>
</evidence>
<evidence type="ECO:0000259" key="7">
    <source>
        <dbReference type="Pfam" id="PF02687"/>
    </source>
</evidence>
<keyword evidence="3 6" id="KW-0812">Transmembrane</keyword>
<evidence type="ECO:0000259" key="8">
    <source>
        <dbReference type="Pfam" id="PF12704"/>
    </source>
</evidence>
<keyword evidence="4 6" id="KW-1133">Transmembrane helix</keyword>
<comment type="subcellular location">
    <subcellularLocation>
        <location evidence="1">Cell membrane</location>
        <topology evidence="1">Multi-pass membrane protein</topology>
    </subcellularLocation>
</comment>
<dbReference type="InterPro" id="IPR051447">
    <property type="entry name" value="Lipoprotein-release_system"/>
</dbReference>
<name>A0A485M1F0_9ZZZZ</name>
<feature type="transmembrane region" description="Helical" evidence="6">
    <location>
        <begin position="361"/>
        <end position="381"/>
    </location>
</feature>
<dbReference type="InterPro" id="IPR025857">
    <property type="entry name" value="MacB_PCD"/>
</dbReference>
<accession>A0A485M1F0</accession>
<feature type="transmembrane region" description="Helical" evidence="6">
    <location>
        <begin position="704"/>
        <end position="732"/>
    </location>
</feature>
<protein>
    <submittedName>
        <fullName evidence="9">FtsX-like permease family protein</fullName>
    </submittedName>
</protein>
<dbReference type="EMBL" id="CAADRM010000105">
    <property type="protein sequence ID" value="VFU15423.1"/>
    <property type="molecule type" value="Genomic_DNA"/>
</dbReference>
<feature type="domain" description="MacB-like periplasmic core" evidence="8">
    <location>
        <begin position="23"/>
        <end position="234"/>
    </location>
</feature>
<evidence type="ECO:0000313" key="9">
    <source>
        <dbReference type="EMBL" id="VFU15423.1"/>
    </source>
</evidence>
<feature type="transmembrane region" description="Helical" evidence="6">
    <location>
        <begin position="752"/>
        <end position="770"/>
    </location>
</feature>
<feature type="domain" description="ABC3 transporter permease C-terminal" evidence="7">
    <location>
        <begin position="268"/>
        <end position="389"/>
    </location>
</feature>
<keyword evidence="2" id="KW-1003">Cell membrane</keyword>
<dbReference type="PANTHER" id="PTHR30489:SF0">
    <property type="entry name" value="LIPOPROTEIN-RELEASING SYSTEM TRANSMEMBRANE PROTEIN LOLE"/>
    <property type="match status" value="1"/>
</dbReference>
<dbReference type="InterPro" id="IPR003838">
    <property type="entry name" value="ABC3_permease_C"/>
</dbReference>
<proteinExistence type="predicted"/>
<evidence type="ECO:0000256" key="4">
    <source>
        <dbReference type="ARBA" id="ARBA00022989"/>
    </source>
</evidence>
<organism evidence="9">
    <name type="scientific">anaerobic digester metagenome</name>
    <dbReference type="NCBI Taxonomy" id="1263854"/>
    <lineage>
        <taxon>unclassified sequences</taxon>
        <taxon>metagenomes</taxon>
        <taxon>ecological metagenomes</taxon>
    </lineage>
</organism>
<feature type="domain" description="ABC3 transporter permease C-terminal" evidence="7">
    <location>
        <begin position="661"/>
        <end position="777"/>
    </location>
</feature>